<keyword evidence="1" id="KW-0472">Membrane</keyword>
<evidence type="ECO:0000313" key="2">
    <source>
        <dbReference type="EMBL" id="KAE9596128.1"/>
    </source>
</evidence>
<evidence type="ECO:0000256" key="1">
    <source>
        <dbReference type="SAM" id="Phobius"/>
    </source>
</evidence>
<protein>
    <submittedName>
        <fullName evidence="2">Uncharacterized protein</fullName>
    </submittedName>
</protein>
<keyword evidence="1" id="KW-1133">Transmembrane helix</keyword>
<dbReference type="Proteomes" id="UP000447434">
    <property type="component" value="Chromosome 17"/>
</dbReference>
<accession>A0A6A4P9I2</accession>
<organism evidence="2 3">
    <name type="scientific">Lupinus albus</name>
    <name type="common">White lupine</name>
    <name type="synonym">Lupinus termis</name>
    <dbReference type="NCBI Taxonomy" id="3870"/>
    <lineage>
        <taxon>Eukaryota</taxon>
        <taxon>Viridiplantae</taxon>
        <taxon>Streptophyta</taxon>
        <taxon>Embryophyta</taxon>
        <taxon>Tracheophyta</taxon>
        <taxon>Spermatophyta</taxon>
        <taxon>Magnoliopsida</taxon>
        <taxon>eudicotyledons</taxon>
        <taxon>Gunneridae</taxon>
        <taxon>Pentapetalae</taxon>
        <taxon>rosids</taxon>
        <taxon>fabids</taxon>
        <taxon>Fabales</taxon>
        <taxon>Fabaceae</taxon>
        <taxon>Papilionoideae</taxon>
        <taxon>50 kb inversion clade</taxon>
        <taxon>genistoids sensu lato</taxon>
        <taxon>core genistoids</taxon>
        <taxon>Genisteae</taxon>
        <taxon>Lupinus</taxon>
    </lineage>
</organism>
<dbReference type="EMBL" id="WOCE01000017">
    <property type="protein sequence ID" value="KAE9596128.1"/>
    <property type="molecule type" value="Genomic_DNA"/>
</dbReference>
<reference evidence="3" key="1">
    <citation type="journal article" date="2020" name="Nat. Commun.">
        <title>Genome sequence of the cluster root forming white lupin.</title>
        <authorList>
            <person name="Hufnagel B."/>
            <person name="Marques A."/>
            <person name="Soriano A."/>
            <person name="Marques L."/>
            <person name="Divol F."/>
            <person name="Doumas P."/>
            <person name="Sallet E."/>
            <person name="Mancinotti D."/>
            <person name="Carrere S."/>
            <person name="Marande W."/>
            <person name="Arribat S."/>
            <person name="Keller J."/>
            <person name="Huneau C."/>
            <person name="Blein T."/>
            <person name="Aime D."/>
            <person name="Laguerre M."/>
            <person name="Taylor J."/>
            <person name="Schubert V."/>
            <person name="Nelson M."/>
            <person name="Geu-Flores F."/>
            <person name="Crespi M."/>
            <person name="Gallardo-Guerrero K."/>
            <person name="Delaux P.-M."/>
            <person name="Salse J."/>
            <person name="Berges H."/>
            <person name="Guyot R."/>
            <person name="Gouzy J."/>
            <person name="Peret B."/>
        </authorList>
    </citation>
    <scope>NUCLEOTIDE SEQUENCE [LARGE SCALE GENOMIC DNA]</scope>
    <source>
        <strain evidence="3">cv. Amiga</strain>
    </source>
</reference>
<sequence>MARSPKQLELKFAEQLGMIITTLRVIMCSSLPLLSYFMGSITQLFVSKAASQSHFSIDCEENMLDSVSNAANVAAQKHFRQIQHMC</sequence>
<keyword evidence="1" id="KW-0812">Transmembrane</keyword>
<comment type="caution">
    <text evidence="2">The sequence shown here is derived from an EMBL/GenBank/DDBJ whole genome shotgun (WGS) entry which is preliminary data.</text>
</comment>
<feature type="transmembrane region" description="Helical" evidence="1">
    <location>
        <begin position="16"/>
        <end position="38"/>
    </location>
</feature>
<name>A0A6A4P9I2_LUPAL</name>
<dbReference type="AlphaFoldDB" id="A0A6A4P9I2"/>
<gene>
    <name evidence="2" type="ORF">Lalb_Chr17g0346011</name>
</gene>
<proteinExistence type="predicted"/>
<evidence type="ECO:0000313" key="3">
    <source>
        <dbReference type="Proteomes" id="UP000447434"/>
    </source>
</evidence>
<dbReference type="OrthoDB" id="1431710at2759"/>
<keyword evidence="3" id="KW-1185">Reference proteome</keyword>